<proteinExistence type="predicted"/>
<evidence type="ECO:0000256" key="1">
    <source>
        <dbReference type="SAM" id="MobiDB-lite"/>
    </source>
</evidence>
<comment type="caution">
    <text evidence="2">The sequence shown here is derived from an EMBL/GenBank/DDBJ whole genome shotgun (WGS) entry which is preliminary data.</text>
</comment>
<feature type="compositionally biased region" description="Polar residues" evidence="1">
    <location>
        <begin position="18"/>
        <end position="31"/>
    </location>
</feature>
<gene>
    <name evidence="2" type="ORF">POCULU_LOCUS7882</name>
</gene>
<feature type="region of interest" description="Disordered" evidence="1">
    <location>
        <begin position="1"/>
        <end position="61"/>
    </location>
</feature>
<keyword evidence="3" id="KW-1185">Reference proteome</keyword>
<accession>A0A9N9CRS7</accession>
<evidence type="ECO:0000313" key="2">
    <source>
        <dbReference type="EMBL" id="CAG8609606.1"/>
    </source>
</evidence>
<dbReference type="EMBL" id="CAJVPJ010001983">
    <property type="protein sequence ID" value="CAG8609606.1"/>
    <property type="molecule type" value="Genomic_DNA"/>
</dbReference>
<dbReference type="Proteomes" id="UP000789572">
    <property type="component" value="Unassembled WGS sequence"/>
</dbReference>
<reference evidence="2" key="1">
    <citation type="submission" date="2021-06" db="EMBL/GenBank/DDBJ databases">
        <authorList>
            <person name="Kallberg Y."/>
            <person name="Tangrot J."/>
            <person name="Rosling A."/>
        </authorList>
    </citation>
    <scope>NUCLEOTIDE SEQUENCE</scope>
    <source>
        <strain evidence="2">IA702</strain>
    </source>
</reference>
<dbReference type="OrthoDB" id="2444089at2759"/>
<sequence>RRSLRQSPYPSLPRDPININTNNPDAEQNNGVHLPPVETSSLQPPPYEATDESQNNSSEMNQRYVVSNREARRAMSVDPLGHCFAIELRS</sequence>
<organism evidence="2 3">
    <name type="scientific">Paraglomus occultum</name>
    <dbReference type="NCBI Taxonomy" id="144539"/>
    <lineage>
        <taxon>Eukaryota</taxon>
        <taxon>Fungi</taxon>
        <taxon>Fungi incertae sedis</taxon>
        <taxon>Mucoromycota</taxon>
        <taxon>Glomeromycotina</taxon>
        <taxon>Glomeromycetes</taxon>
        <taxon>Paraglomerales</taxon>
        <taxon>Paraglomeraceae</taxon>
        <taxon>Paraglomus</taxon>
    </lineage>
</organism>
<feature type="compositionally biased region" description="Polar residues" evidence="1">
    <location>
        <begin position="52"/>
        <end position="61"/>
    </location>
</feature>
<name>A0A9N9CRS7_9GLOM</name>
<dbReference type="AlphaFoldDB" id="A0A9N9CRS7"/>
<protein>
    <submittedName>
        <fullName evidence="2">8510_t:CDS:1</fullName>
    </submittedName>
</protein>
<evidence type="ECO:0000313" key="3">
    <source>
        <dbReference type="Proteomes" id="UP000789572"/>
    </source>
</evidence>
<feature type="non-terminal residue" evidence="2">
    <location>
        <position position="90"/>
    </location>
</feature>